<dbReference type="AlphaFoldDB" id="A0AAD6GCU7"/>
<evidence type="ECO:0000256" key="6">
    <source>
        <dbReference type="SAM" id="MobiDB-lite"/>
    </source>
</evidence>
<dbReference type="EMBL" id="JAQIZZ010000007">
    <property type="protein sequence ID" value="KAJ5532278.1"/>
    <property type="molecule type" value="Genomic_DNA"/>
</dbReference>
<feature type="compositionally biased region" description="Low complexity" evidence="6">
    <location>
        <begin position="1"/>
        <end position="20"/>
    </location>
</feature>
<dbReference type="GO" id="GO:0016592">
    <property type="term" value="C:mediator complex"/>
    <property type="evidence" value="ECO:0007669"/>
    <property type="project" value="InterPro"/>
</dbReference>
<evidence type="ECO:0000256" key="5">
    <source>
        <dbReference type="ARBA" id="ARBA00023242"/>
    </source>
</evidence>
<evidence type="ECO:0000256" key="4">
    <source>
        <dbReference type="ARBA" id="ARBA00023163"/>
    </source>
</evidence>
<keyword evidence="8" id="KW-1185">Reference proteome</keyword>
<name>A0AAD6GCU7_9EURO</name>
<accession>A0AAD6GCU7</accession>
<organism evidence="7 8">
    <name type="scientific">Penicillium frequentans</name>
    <dbReference type="NCBI Taxonomy" id="3151616"/>
    <lineage>
        <taxon>Eukaryota</taxon>
        <taxon>Fungi</taxon>
        <taxon>Dikarya</taxon>
        <taxon>Ascomycota</taxon>
        <taxon>Pezizomycotina</taxon>
        <taxon>Eurotiomycetes</taxon>
        <taxon>Eurotiomycetidae</taxon>
        <taxon>Eurotiales</taxon>
        <taxon>Aspergillaceae</taxon>
        <taxon>Penicillium</taxon>
    </lineage>
</organism>
<comment type="similarity">
    <text evidence="2">Belongs to the Mediator complex subunit 27 family.</text>
</comment>
<proteinExistence type="inferred from homology"/>
<reference evidence="7 8" key="1">
    <citation type="journal article" date="2023" name="IMA Fungus">
        <title>Comparative genomic study of the Penicillium genus elucidates a diverse pangenome and 15 lateral gene transfer events.</title>
        <authorList>
            <person name="Petersen C."/>
            <person name="Sorensen T."/>
            <person name="Nielsen M.R."/>
            <person name="Sondergaard T.E."/>
            <person name="Sorensen J.L."/>
            <person name="Fitzpatrick D.A."/>
            <person name="Frisvad J.C."/>
            <person name="Nielsen K.L."/>
        </authorList>
    </citation>
    <scope>NUCLEOTIDE SEQUENCE [LARGE SCALE GENOMIC DNA]</scope>
    <source>
        <strain evidence="7 8">IBT 35679</strain>
    </source>
</reference>
<keyword evidence="4" id="KW-0804">Transcription</keyword>
<evidence type="ECO:0000256" key="2">
    <source>
        <dbReference type="ARBA" id="ARBA00008048"/>
    </source>
</evidence>
<protein>
    <submittedName>
        <fullName evidence="7">Uncharacterized protein</fullName>
    </submittedName>
</protein>
<keyword evidence="5" id="KW-0539">Nucleus</keyword>
<evidence type="ECO:0000313" key="8">
    <source>
        <dbReference type="Proteomes" id="UP001220324"/>
    </source>
</evidence>
<sequence length="341" mass="37491">MSTAPTSAPAANSTATSVPTKIERQASGMQGTIQSGNGNAKPVNWESEIQLVSSLAKLQELERKIHEIRQFVPAGLLEPIVPISSSNTVSTNNPAAETPAILRNDLEHAAHDRLASLEQFQSLWRSPEMKPVWAHVEARLGEANGQILQPTGMWEKDYDVLLAELTKAEKGKEDERLREEEDAERTKALSSEGEWTAVIERFEQRNVPGVRVMKGQNQTSLAIALSRAGMVFLVAGVRDYNSSAVSGWQVSSRVAPGRSTTKLEQAVLECLNSRPRKWDLAFLLDMIASYADIKQTPCIKCAQLTNNAAQLPTIRRAQSTQPSTDDKSRLFVFDAFHPSCA</sequence>
<comment type="caution">
    <text evidence="7">The sequence shown here is derived from an EMBL/GenBank/DDBJ whole genome shotgun (WGS) entry which is preliminary data.</text>
</comment>
<dbReference type="Proteomes" id="UP001220324">
    <property type="component" value="Unassembled WGS sequence"/>
</dbReference>
<dbReference type="Pfam" id="PF11571">
    <property type="entry name" value="Med27"/>
    <property type="match status" value="1"/>
</dbReference>
<evidence type="ECO:0000256" key="3">
    <source>
        <dbReference type="ARBA" id="ARBA00023015"/>
    </source>
</evidence>
<comment type="subcellular location">
    <subcellularLocation>
        <location evidence="1">Nucleus</location>
    </subcellularLocation>
</comment>
<dbReference type="InterPro" id="IPR021627">
    <property type="entry name" value="Mediator_Med27"/>
</dbReference>
<feature type="compositionally biased region" description="Polar residues" evidence="6">
    <location>
        <begin position="27"/>
        <end position="38"/>
    </location>
</feature>
<evidence type="ECO:0000313" key="7">
    <source>
        <dbReference type="EMBL" id="KAJ5532278.1"/>
    </source>
</evidence>
<gene>
    <name evidence="7" type="ORF">N7494_008830</name>
</gene>
<keyword evidence="3" id="KW-0805">Transcription regulation</keyword>
<evidence type="ECO:0000256" key="1">
    <source>
        <dbReference type="ARBA" id="ARBA00004123"/>
    </source>
</evidence>
<feature type="region of interest" description="Disordered" evidence="6">
    <location>
        <begin position="1"/>
        <end position="41"/>
    </location>
</feature>